<dbReference type="GO" id="GO:0003676">
    <property type="term" value="F:nucleic acid binding"/>
    <property type="evidence" value="ECO:0007669"/>
    <property type="project" value="InterPro"/>
</dbReference>
<dbReference type="EMBL" id="KZ305035">
    <property type="protein sequence ID" value="PIA43885.1"/>
    <property type="molecule type" value="Genomic_DNA"/>
</dbReference>
<dbReference type="Gene3D" id="3.30.420.10">
    <property type="entry name" value="Ribonuclease H-like superfamily/Ribonuclease H"/>
    <property type="match status" value="1"/>
</dbReference>
<protein>
    <submittedName>
        <fullName evidence="3">Uncharacterized protein</fullName>
    </submittedName>
</protein>
<dbReference type="GO" id="GO:0004523">
    <property type="term" value="F:RNA-DNA hybrid ribonuclease activity"/>
    <property type="evidence" value="ECO:0007669"/>
    <property type="project" value="InterPro"/>
</dbReference>
<dbReference type="InterPro" id="IPR036397">
    <property type="entry name" value="RNaseH_sf"/>
</dbReference>
<dbReference type="CDD" id="cd06222">
    <property type="entry name" value="RNase_H_like"/>
    <property type="match status" value="1"/>
</dbReference>
<feature type="domain" description="Reverse transcriptase zinc-binding" evidence="2">
    <location>
        <begin position="94"/>
        <end position="182"/>
    </location>
</feature>
<dbReference type="Proteomes" id="UP000230069">
    <property type="component" value="Unassembled WGS sequence"/>
</dbReference>
<dbReference type="PANTHER" id="PTHR47723">
    <property type="entry name" value="OS05G0353850 PROTEIN"/>
    <property type="match status" value="1"/>
</dbReference>
<dbReference type="AlphaFoldDB" id="A0A2G5DK38"/>
<dbReference type="InParanoid" id="A0A2G5DK38"/>
<evidence type="ECO:0000259" key="1">
    <source>
        <dbReference type="Pfam" id="PF13456"/>
    </source>
</evidence>
<reference evidence="3 4" key="1">
    <citation type="submission" date="2017-09" db="EMBL/GenBank/DDBJ databases">
        <title>WGS assembly of Aquilegia coerulea Goldsmith.</title>
        <authorList>
            <person name="Hodges S."/>
            <person name="Kramer E."/>
            <person name="Nordborg M."/>
            <person name="Tomkins J."/>
            <person name="Borevitz J."/>
            <person name="Derieg N."/>
            <person name="Yan J."/>
            <person name="Mihaltcheva S."/>
            <person name="Hayes R.D."/>
            <person name="Rokhsar D."/>
        </authorList>
    </citation>
    <scope>NUCLEOTIDE SEQUENCE [LARGE SCALE GENOMIC DNA]</scope>
    <source>
        <strain evidence="4">cv. Goldsmith</strain>
    </source>
</reference>
<organism evidence="3 4">
    <name type="scientific">Aquilegia coerulea</name>
    <name type="common">Rocky mountain columbine</name>
    <dbReference type="NCBI Taxonomy" id="218851"/>
    <lineage>
        <taxon>Eukaryota</taxon>
        <taxon>Viridiplantae</taxon>
        <taxon>Streptophyta</taxon>
        <taxon>Embryophyta</taxon>
        <taxon>Tracheophyta</taxon>
        <taxon>Spermatophyta</taxon>
        <taxon>Magnoliopsida</taxon>
        <taxon>Ranunculales</taxon>
        <taxon>Ranunculaceae</taxon>
        <taxon>Thalictroideae</taxon>
        <taxon>Aquilegia</taxon>
    </lineage>
</organism>
<feature type="domain" description="RNase H type-1" evidence="1">
    <location>
        <begin position="256"/>
        <end position="347"/>
    </location>
</feature>
<dbReference type="PANTHER" id="PTHR47723:SF19">
    <property type="entry name" value="POLYNUCLEOTIDYL TRANSFERASE, RIBONUCLEASE H-LIKE SUPERFAMILY PROTEIN"/>
    <property type="match status" value="1"/>
</dbReference>
<dbReference type="Pfam" id="PF13456">
    <property type="entry name" value="RVT_3"/>
    <property type="match status" value="1"/>
</dbReference>
<sequence length="409" mass="46553">MGIQFIVGDGFSINAWSDCWIPKTPIPLELLPKPPDTYVTHVYELIDPVTRKWKTELVCSLWPQIYPAQILSIPLSINSHEDYMVWSTHKSGNYTVKSAYYKMLESIDSDLTVSSHPFKLIWRLNIPIKVRFLCWQLVQKVIPSAEFLISRGMTVNGTCSFCKLHVAALHLFFKCDFARAIWFELNLSNLISRVDHTDIKDGFCTIINELYSVFSSMNSLSKGKAHYKDISITWSKPQEHWLKLNTDGSTLGNDKHGGAGTNALLAEFWALRLGLAVIVSLGMNNIQIEMGSTFLYDTISGGTPQKNFKVQELAADIKYLLEKIPNHKLQWKYREGNRLADAFARHATRQAQEIYEGKPCDIHRTAQPGGFIDIIQVFSSFWWLQPPSFVSNELMWDVEGLGTTRKVPS</sequence>
<gene>
    <name evidence="3" type="ORF">AQUCO_01800135v1</name>
</gene>
<name>A0A2G5DK38_AQUCA</name>
<dbReference type="InterPro" id="IPR053151">
    <property type="entry name" value="RNase_H-like"/>
</dbReference>
<dbReference type="InterPro" id="IPR044730">
    <property type="entry name" value="RNase_H-like_dom_plant"/>
</dbReference>
<dbReference type="STRING" id="218851.A0A2G5DK38"/>
<dbReference type="SUPFAM" id="SSF53098">
    <property type="entry name" value="Ribonuclease H-like"/>
    <property type="match status" value="1"/>
</dbReference>
<evidence type="ECO:0000313" key="3">
    <source>
        <dbReference type="EMBL" id="PIA43885.1"/>
    </source>
</evidence>
<dbReference type="InterPro" id="IPR012337">
    <property type="entry name" value="RNaseH-like_sf"/>
</dbReference>
<dbReference type="Pfam" id="PF13966">
    <property type="entry name" value="zf-RVT"/>
    <property type="match status" value="1"/>
</dbReference>
<evidence type="ECO:0000259" key="2">
    <source>
        <dbReference type="Pfam" id="PF13966"/>
    </source>
</evidence>
<dbReference type="InterPro" id="IPR026960">
    <property type="entry name" value="RVT-Znf"/>
</dbReference>
<keyword evidence="4" id="KW-1185">Reference proteome</keyword>
<proteinExistence type="predicted"/>
<evidence type="ECO:0000313" key="4">
    <source>
        <dbReference type="Proteomes" id="UP000230069"/>
    </source>
</evidence>
<dbReference type="OrthoDB" id="1938246at2759"/>
<accession>A0A2G5DK38</accession>
<dbReference type="InterPro" id="IPR002156">
    <property type="entry name" value="RNaseH_domain"/>
</dbReference>